<gene>
    <name evidence="5" type="ORF">SAMN04488115_101363</name>
</gene>
<name>A0A1H5SPG1_9HYPH</name>
<comment type="similarity">
    <text evidence="2 4">Belongs to the trehalose phosphatase family.</text>
</comment>
<dbReference type="EC" id="3.1.3.12" evidence="4"/>
<reference evidence="5 6" key="1">
    <citation type="submission" date="2016-10" db="EMBL/GenBank/DDBJ databases">
        <authorList>
            <person name="de Groot N.N."/>
        </authorList>
    </citation>
    <scope>NUCLEOTIDE SEQUENCE [LARGE SCALE GENOMIC DNA]</scope>
    <source>
        <strain evidence="5 6">DSM 26656</strain>
    </source>
</reference>
<dbReference type="InterPro" id="IPR003337">
    <property type="entry name" value="Trehalose_PPase"/>
</dbReference>
<dbReference type="AlphaFoldDB" id="A0A1H5SPG1"/>
<evidence type="ECO:0000313" key="6">
    <source>
        <dbReference type="Proteomes" id="UP000236743"/>
    </source>
</evidence>
<dbReference type="NCBIfam" id="TIGR01484">
    <property type="entry name" value="HAD-SF-IIB"/>
    <property type="match status" value="1"/>
</dbReference>
<sequence>MMTLIEPDSVSEIRDFAAAEQDIALFLDFDGTLVEIAPSPDDVRLDRLVAPALETLRTSLGGALALVSGRPVAFLDEVLTPYHFDTAGLHGAQIRVNGQILSQADVPVAMREAMRDLVRFANSNVGIIIEDKRISAALHWRLAPQLKDEALDLMRAVAKRMGPGVRLQEGKSVAELVPAGASKGAAITSMMQITPYAGRRPVFIGDDITDEAGFEAVNALGGLSIRIGGGDTCATRRIESPTDLRTILLAAAERGSLTASSFS</sequence>
<dbReference type="SUPFAM" id="SSF56784">
    <property type="entry name" value="HAD-like"/>
    <property type="match status" value="1"/>
</dbReference>
<dbReference type="NCBIfam" id="TIGR00685">
    <property type="entry name" value="T6PP"/>
    <property type="match status" value="1"/>
</dbReference>
<accession>A0A1H5SPG1</accession>
<dbReference type="GO" id="GO:0004805">
    <property type="term" value="F:trehalose-phosphatase activity"/>
    <property type="evidence" value="ECO:0007669"/>
    <property type="project" value="UniProtKB-EC"/>
</dbReference>
<keyword evidence="3 4" id="KW-0378">Hydrolase</keyword>
<dbReference type="Pfam" id="PF02358">
    <property type="entry name" value="Trehalose_PPase"/>
    <property type="match status" value="1"/>
</dbReference>
<dbReference type="GO" id="GO:0005992">
    <property type="term" value="P:trehalose biosynthetic process"/>
    <property type="evidence" value="ECO:0007669"/>
    <property type="project" value="UniProtKB-UniPathway"/>
</dbReference>
<dbReference type="InterPro" id="IPR023214">
    <property type="entry name" value="HAD_sf"/>
</dbReference>
<dbReference type="PANTHER" id="PTHR43768:SF3">
    <property type="entry name" value="TREHALOSE 6-PHOSPHATE PHOSPHATASE"/>
    <property type="match status" value="1"/>
</dbReference>
<dbReference type="InterPro" id="IPR006379">
    <property type="entry name" value="HAD-SF_hydro_IIB"/>
</dbReference>
<keyword evidence="6" id="KW-1185">Reference proteome</keyword>
<dbReference type="InterPro" id="IPR044651">
    <property type="entry name" value="OTSB-like"/>
</dbReference>
<comment type="pathway">
    <text evidence="1 4">Glycan biosynthesis; trehalose biosynthesis.</text>
</comment>
<keyword evidence="4" id="KW-0460">Magnesium</keyword>
<proteinExistence type="inferred from homology"/>
<comment type="function">
    <text evidence="4">Removes the phosphate from trehalose 6-phosphate to produce free trehalose.</text>
</comment>
<evidence type="ECO:0000256" key="3">
    <source>
        <dbReference type="ARBA" id="ARBA00022801"/>
    </source>
</evidence>
<dbReference type="Gene3D" id="3.40.50.1000">
    <property type="entry name" value="HAD superfamily/HAD-like"/>
    <property type="match status" value="1"/>
</dbReference>
<dbReference type="Proteomes" id="UP000236743">
    <property type="component" value="Unassembled WGS sequence"/>
</dbReference>
<dbReference type="Gene3D" id="3.30.70.1020">
    <property type="entry name" value="Trehalose-6-phosphate phosphatase related protein, domain 2"/>
    <property type="match status" value="1"/>
</dbReference>
<comment type="cofactor">
    <cofactor evidence="4">
        <name>Mg(2+)</name>
        <dbReference type="ChEBI" id="CHEBI:18420"/>
    </cofactor>
</comment>
<dbReference type="UniPathway" id="UPA00299"/>
<evidence type="ECO:0000256" key="4">
    <source>
        <dbReference type="RuleBase" id="RU361117"/>
    </source>
</evidence>
<dbReference type="CDD" id="cd01627">
    <property type="entry name" value="HAD_TPP"/>
    <property type="match status" value="1"/>
</dbReference>
<dbReference type="EMBL" id="FNUY01000001">
    <property type="protein sequence ID" value="SEF52486.1"/>
    <property type="molecule type" value="Genomic_DNA"/>
</dbReference>
<dbReference type="GO" id="GO:0046872">
    <property type="term" value="F:metal ion binding"/>
    <property type="evidence" value="ECO:0007669"/>
    <property type="project" value="UniProtKB-KW"/>
</dbReference>
<organism evidence="5 6">
    <name type="scientific">Bosea lathyri</name>
    <dbReference type="NCBI Taxonomy" id="1036778"/>
    <lineage>
        <taxon>Bacteria</taxon>
        <taxon>Pseudomonadati</taxon>
        <taxon>Pseudomonadota</taxon>
        <taxon>Alphaproteobacteria</taxon>
        <taxon>Hyphomicrobiales</taxon>
        <taxon>Boseaceae</taxon>
        <taxon>Bosea</taxon>
    </lineage>
</organism>
<comment type="catalytic activity">
    <reaction evidence="4">
        <text>alpha,alpha-trehalose 6-phosphate + H2O = alpha,alpha-trehalose + phosphate</text>
        <dbReference type="Rhea" id="RHEA:23420"/>
        <dbReference type="ChEBI" id="CHEBI:15377"/>
        <dbReference type="ChEBI" id="CHEBI:16551"/>
        <dbReference type="ChEBI" id="CHEBI:43474"/>
        <dbReference type="ChEBI" id="CHEBI:58429"/>
        <dbReference type="EC" id="3.1.3.12"/>
    </reaction>
</comment>
<evidence type="ECO:0000313" key="5">
    <source>
        <dbReference type="EMBL" id="SEF52486.1"/>
    </source>
</evidence>
<dbReference type="InterPro" id="IPR036412">
    <property type="entry name" value="HAD-like_sf"/>
</dbReference>
<protein>
    <recommendedName>
        <fullName evidence="4">Trehalose 6-phosphate phosphatase</fullName>
        <ecNumber evidence="4">3.1.3.12</ecNumber>
    </recommendedName>
</protein>
<dbReference type="PANTHER" id="PTHR43768">
    <property type="entry name" value="TREHALOSE 6-PHOSPHATE PHOSPHATASE"/>
    <property type="match status" value="1"/>
</dbReference>
<evidence type="ECO:0000256" key="1">
    <source>
        <dbReference type="ARBA" id="ARBA00005199"/>
    </source>
</evidence>
<keyword evidence="4" id="KW-0479">Metal-binding</keyword>
<evidence type="ECO:0000256" key="2">
    <source>
        <dbReference type="ARBA" id="ARBA00008770"/>
    </source>
</evidence>